<dbReference type="SUPFAM" id="SSF103247">
    <property type="entry name" value="TT1751-like"/>
    <property type="match status" value="1"/>
</dbReference>
<dbReference type="EMBL" id="CP001826">
    <property type="protein sequence ID" value="ACZ43612.1"/>
    <property type="molecule type" value="Genomic_DNA"/>
</dbReference>
<dbReference type="PIRSF" id="PIRSF021774">
    <property type="entry name" value="UCP021774"/>
    <property type="match status" value="1"/>
</dbReference>
<evidence type="ECO:0000313" key="3">
    <source>
        <dbReference type="Proteomes" id="UP000000323"/>
    </source>
</evidence>
<dbReference type="PANTHER" id="PTHR38342:SF1">
    <property type="entry name" value="SLR5037 PROTEIN"/>
    <property type="match status" value="1"/>
</dbReference>
<dbReference type="CDD" id="cd14797">
    <property type="entry name" value="DUF302"/>
    <property type="match status" value="1"/>
</dbReference>
<proteinExistence type="predicted"/>
<dbReference type="KEGG" id="ttr:Tter_2724"/>
<dbReference type="InterPro" id="IPR035923">
    <property type="entry name" value="TT1751-like_sf"/>
</dbReference>
<dbReference type="AlphaFoldDB" id="D1CIP1"/>
<name>D1CIP1_THET1</name>
<feature type="domain" description="DUF302" evidence="1">
    <location>
        <begin position="39"/>
        <end position="101"/>
    </location>
</feature>
<dbReference type="OrthoDB" id="9791067at2"/>
<dbReference type="InterPro" id="IPR016796">
    <property type="entry name" value="UCP021774"/>
</dbReference>
<dbReference type="eggNOG" id="COG3439">
    <property type="taxonomic scope" value="Bacteria"/>
</dbReference>
<dbReference type="PANTHER" id="PTHR38342">
    <property type="entry name" value="SLR5037 PROTEIN"/>
    <property type="match status" value="1"/>
</dbReference>
<keyword evidence="3" id="KW-1185">Reference proteome</keyword>
<dbReference type="STRING" id="525904.Tter_2724"/>
<protein>
    <recommendedName>
        <fullName evidence="1">DUF302 domain-containing protein</fullName>
    </recommendedName>
</protein>
<dbReference type="RefSeq" id="WP_012876643.1">
    <property type="nucleotide sequence ID" value="NC_013526.1"/>
</dbReference>
<evidence type="ECO:0000313" key="2">
    <source>
        <dbReference type="EMBL" id="ACZ43612.1"/>
    </source>
</evidence>
<dbReference type="Pfam" id="PF03625">
    <property type="entry name" value="DUF302"/>
    <property type="match status" value="1"/>
</dbReference>
<gene>
    <name evidence="2" type="ordered locus">Tter_2724</name>
</gene>
<dbReference type="HOGENOM" id="CLU_126998_1_1_0"/>
<accession>D1CIP1</accession>
<organism evidence="2 3">
    <name type="scientific">Thermobaculum terrenum (strain ATCC BAA-798 / CCMEE 7001 / YNP1)</name>
    <dbReference type="NCBI Taxonomy" id="525904"/>
    <lineage>
        <taxon>Bacteria</taxon>
        <taxon>Bacillati</taxon>
        <taxon>Chloroflexota</taxon>
        <taxon>Chloroflexia</taxon>
        <taxon>Candidatus Thermobaculales</taxon>
        <taxon>Candidatus Thermobaculaceae</taxon>
        <taxon>Thermobaculum</taxon>
    </lineage>
</organism>
<evidence type="ECO:0000259" key="1">
    <source>
        <dbReference type="Pfam" id="PF03625"/>
    </source>
</evidence>
<dbReference type="Gene3D" id="3.30.310.70">
    <property type="entry name" value="TT1751-like domain"/>
    <property type="match status" value="1"/>
</dbReference>
<sequence length="131" mass="14538">MERTLSYGFGRKLDMPYEEAVARTREALKEQGFGVISEIDVRQTMKEKRGVDFRPYVILGACNPEMAERALEAEIDLGLLLPCNVVVYQSDGGSVVEAMDPEAVLGLVHNPSLEAIASEVRERLQRALEAI</sequence>
<reference evidence="3" key="1">
    <citation type="journal article" date="2010" name="Stand. Genomic Sci.">
        <title>Complete genome sequence of 'Thermobaculum terrenum' type strain (YNP1).</title>
        <authorList>
            <person name="Kiss H."/>
            <person name="Cleland D."/>
            <person name="Lapidus A."/>
            <person name="Lucas S."/>
            <person name="Glavina Del Rio T."/>
            <person name="Nolan M."/>
            <person name="Tice H."/>
            <person name="Han C."/>
            <person name="Goodwin L."/>
            <person name="Pitluck S."/>
            <person name="Liolios K."/>
            <person name="Ivanova N."/>
            <person name="Mavromatis K."/>
            <person name="Ovchinnikova G."/>
            <person name="Pati A."/>
            <person name="Chen A."/>
            <person name="Palaniappan K."/>
            <person name="Land M."/>
            <person name="Hauser L."/>
            <person name="Chang Y."/>
            <person name="Jeffries C."/>
            <person name="Lu M."/>
            <person name="Brettin T."/>
            <person name="Detter J."/>
            <person name="Goker M."/>
            <person name="Tindall B."/>
            <person name="Beck B."/>
            <person name="McDermott T."/>
            <person name="Woyke T."/>
            <person name="Bristow J."/>
            <person name="Eisen J."/>
            <person name="Markowitz V."/>
            <person name="Hugenholtz P."/>
            <person name="Kyrpides N."/>
            <person name="Klenk H."/>
            <person name="Cheng J."/>
        </authorList>
    </citation>
    <scope>NUCLEOTIDE SEQUENCE [LARGE SCALE GENOMIC DNA]</scope>
    <source>
        <strain evidence="3">ATCC BAA-798 / YNP1</strain>
    </source>
</reference>
<dbReference type="Proteomes" id="UP000000323">
    <property type="component" value="Chromosome 2"/>
</dbReference>
<dbReference type="InterPro" id="IPR005180">
    <property type="entry name" value="DUF302"/>
</dbReference>